<dbReference type="Gene3D" id="2.60.40.680">
    <property type="match status" value="1"/>
</dbReference>
<organism evidence="4 5">
    <name type="scientific">Halopiger aswanensis</name>
    <dbReference type="NCBI Taxonomy" id="148449"/>
    <lineage>
        <taxon>Archaea</taxon>
        <taxon>Methanobacteriati</taxon>
        <taxon>Methanobacteriota</taxon>
        <taxon>Stenosarchaea group</taxon>
        <taxon>Halobacteria</taxon>
        <taxon>Halobacteriales</taxon>
        <taxon>Natrialbaceae</taxon>
        <taxon>Halopiger</taxon>
    </lineage>
</organism>
<dbReference type="Proteomes" id="UP000283805">
    <property type="component" value="Unassembled WGS sequence"/>
</dbReference>
<name>A0A419VY53_9EURY</name>
<sequence length="296" mass="30351">MSPPARTQRDRDSSSDGGLPAAHPDSRAIVAGRAVALALLLVAATALAVPALVSAGDRSAVIRPSPSTVEADPGETFSVEIELQSDGGHGGVGVGTVDFVARYHPDYLEITDLERGPWLEQGEETTVRAERTLAHADGTAVLEQRRDPPAGGATGNAMLATMTVRVADDAPPATTTINVSETGVEPARGWPLALYAQDVTVEIDGGGESVPASDFDHPDPDPDALETTADDGASTGDANHDDADSSENSNSSDTHSGSENGATDEPVGAGDEIPGFTAIIAGLTLGFCLVRTLRHS</sequence>
<protein>
    <submittedName>
        <fullName evidence="4">Cohesin domain-containing protein</fullName>
    </submittedName>
</protein>
<dbReference type="GO" id="GO:0000272">
    <property type="term" value="P:polysaccharide catabolic process"/>
    <property type="evidence" value="ECO:0007669"/>
    <property type="project" value="InterPro"/>
</dbReference>
<dbReference type="AlphaFoldDB" id="A0A419VY53"/>
<feature type="domain" description="Cohesin" evidence="3">
    <location>
        <begin position="68"/>
        <end position="183"/>
    </location>
</feature>
<reference evidence="4 5" key="1">
    <citation type="submission" date="2018-09" db="EMBL/GenBank/DDBJ databases">
        <title>Genomic Encyclopedia of Archaeal and Bacterial Type Strains, Phase II (KMG-II): from individual species to whole genera.</title>
        <authorList>
            <person name="Goeker M."/>
        </authorList>
    </citation>
    <scope>NUCLEOTIDE SEQUENCE [LARGE SCALE GENOMIC DNA]</scope>
    <source>
        <strain evidence="4 5">DSM 13151</strain>
    </source>
</reference>
<evidence type="ECO:0000313" key="5">
    <source>
        <dbReference type="Proteomes" id="UP000283805"/>
    </source>
</evidence>
<feature type="transmembrane region" description="Helical" evidence="2">
    <location>
        <begin position="34"/>
        <end position="53"/>
    </location>
</feature>
<keyword evidence="2" id="KW-0472">Membrane</keyword>
<dbReference type="EMBL" id="RAPO01000006">
    <property type="protein sequence ID" value="RKD88104.1"/>
    <property type="molecule type" value="Genomic_DNA"/>
</dbReference>
<evidence type="ECO:0000313" key="4">
    <source>
        <dbReference type="EMBL" id="RKD88104.1"/>
    </source>
</evidence>
<dbReference type="OrthoDB" id="157640at2157"/>
<evidence type="ECO:0000256" key="1">
    <source>
        <dbReference type="SAM" id="MobiDB-lite"/>
    </source>
</evidence>
<dbReference type="RefSeq" id="WP_120246726.1">
    <property type="nucleotide sequence ID" value="NZ_RAPO01000006.1"/>
</dbReference>
<keyword evidence="2" id="KW-0812">Transmembrane</keyword>
<accession>A0A419VY53</accession>
<feature type="region of interest" description="Disordered" evidence="1">
    <location>
        <begin position="204"/>
        <end position="270"/>
    </location>
</feature>
<gene>
    <name evidence="4" type="ORF">ATJ93_4420</name>
</gene>
<keyword evidence="2" id="KW-1133">Transmembrane helix</keyword>
<feature type="compositionally biased region" description="Low complexity" evidence="1">
    <location>
        <begin position="246"/>
        <end position="260"/>
    </location>
</feature>
<dbReference type="InterPro" id="IPR008965">
    <property type="entry name" value="CBM2/CBM3_carb-bd_dom_sf"/>
</dbReference>
<dbReference type="SUPFAM" id="SSF49384">
    <property type="entry name" value="Carbohydrate-binding domain"/>
    <property type="match status" value="1"/>
</dbReference>
<feature type="region of interest" description="Disordered" evidence="1">
    <location>
        <begin position="1"/>
        <end position="24"/>
    </location>
</feature>
<dbReference type="Pfam" id="PF00963">
    <property type="entry name" value="Cohesin"/>
    <property type="match status" value="1"/>
</dbReference>
<comment type="caution">
    <text evidence="4">The sequence shown here is derived from an EMBL/GenBank/DDBJ whole genome shotgun (WGS) entry which is preliminary data.</text>
</comment>
<evidence type="ECO:0000256" key="2">
    <source>
        <dbReference type="SAM" id="Phobius"/>
    </source>
</evidence>
<keyword evidence="5" id="KW-1185">Reference proteome</keyword>
<proteinExistence type="predicted"/>
<evidence type="ECO:0000259" key="3">
    <source>
        <dbReference type="Pfam" id="PF00963"/>
    </source>
</evidence>
<dbReference type="GO" id="GO:0030246">
    <property type="term" value="F:carbohydrate binding"/>
    <property type="evidence" value="ECO:0007669"/>
    <property type="project" value="InterPro"/>
</dbReference>
<dbReference type="InterPro" id="IPR002102">
    <property type="entry name" value="Cohesin_dom"/>
</dbReference>